<keyword evidence="19" id="KW-0131">Cell cycle</keyword>
<evidence type="ECO:0000256" key="30">
    <source>
        <dbReference type="SAM" id="MobiDB-lite"/>
    </source>
</evidence>
<feature type="coiled-coil region" evidence="29">
    <location>
        <begin position="87"/>
        <end position="124"/>
    </location>
</feature>
<dbReference type="GO" id="GO:0005524">
    <property type="term" value="F:ATP binding"/>
    <property type="evidence" value="ECO:0007669"/>
    <property type="project" value="UniProtKB-KW"/>
</dbReference>
<feature type="compositionally biased region" description="Basic and acidic residues" evidence="30">
    <location>
        <begin position="149"/>
        <end position="158"/>
    </location>
</feature>
<dbReference type="SUPFAM" id="SSF52080">
    <property type="entry name" value="Ribosomal proteins L15p and L18e"/>
    <property type="match status" value="1"/>
</dbReference>
<comment type="cofactor">
    <cofactor evidence="1">
        <name>[4Fe-4S] cluster</name>
        <dbReference type="ChEBI" id="CHEBI:49883"/>
    </cofactor>
</comment>
<feature type="region of interest" description="Disordered" evidence="30">
    <location>
        <begin position="129"/>
        <end position="165"/>
    </location>
</feature>
<organism evidence="32 33">
    <name type="scientific">Trichophyton violaceum</name>
    <dbReference type="NCBI Taxonomy" id="34388"/>
    <lineage>
        <taxon>Eukaryota</taxon>
        <taxon>Fungi</taxon>
        <taxon>Dikarya</taxon>
        <taxon>Ascomycota</taxon>
        <taxon>Pezizomycotina</taxon>
        <taxon>Eurotiomycetes</taxon>
        <taxon>Eurotiomycetidae</taxon>
        <taxon>Onygenales</taxon>
        <taxon>Arthrodermataceae</taxon>
        <taxon>Trichophyton</taxon>
    </lineage>
</organism>
<feature type="domain" description="Helicase ATP-binding" evidence="31">
    <location>
        <begin position="1"/>
        <end position="425"/>
    </location>
</feature>
<evidence type="ECO:0000256" key="2">
    <source>
        <dbReference type="ARBA" id="ARBA00004123"/>
    </source>
</evidence>
<feature type="region of interest" description="Disordered" evidence="30">
    <location>
        <begin position="221"/>
        <end position="240"/>
    </location>
</feature>
<dbReference type="Pfam" id="PF00828">
    <property type="entry name" value="Ribosomal_L27A"/>
    <property type="match status" value="1"/>
</dbReference>
<dbReference type="InterPro" id="IPR014013">
    <property type="entry name" value="Helic_SF1/SF2_ATP-bd_DinG/Rad3"/>
</dbReference>
<dbReference type="InterPro" id="IPR006555">
    <property type="entry name" value="ATP-dep_Helicase_C"/>
</dbReference>
<evidence type="ECO:0000256" key="19">
    <source>
        <dbReference type="ARBA" id="ARBA00023306"/>
    </source>
</evidence>
<comment type="similarity">
    <text evidence="4">Belongs to the DEAD box helicase family. DEAH subfamily. DDX11/CHL1 sub-subfamily.</text>
</comment>
<dbReference type="PANTHER" id="PTHR11472:SF41">
    <property type="entry name" value="ATP-DEPENDENT DNA HELICASE DDX11-RELATED"/>
    <property type="match status" value="1"/>
</dbReference>
<dbReference type="FunFam" id="3.40.50.300:FF:002774">
    <property type="entry name" value="ATP-dependent DNA helicase chl1"/>
    <property type="match status" value="1"/>
</dbReference>
<evidence type="ECO:0000256" key="3">
    <source>
        <dbReference type="ARBA" id="ARBA00007320"/>
    </source>
</evidence>
<keyword evidence="29" id="KW-0175">Coiled coil</keyword>
<evidence type="ECO:0000256" key="13">
    <source>
        <dbReference type="ARBA" id="ARBA00023004"/>
    </source>
</evidence>
<evidence type="ECO:0000256" key="29">
    <source>
        <dbReference type="SAM" id="Coils"/>
    </source>
</evidence>
<evidence type="ECO:0000256" key="16">
    <source>
        <dbReference type="ARBA" id="ARBA00023235"/>
    </source>
</evidence>
<dbReference type="PANTHER" id="PTHR11472">
    <property type="entry name" value="DNA REPAIR DEAD HELICASE RAD3/XP-D SUBFAMILY MEMBER"/>
    <property type="match status" value="1"/>
</dbReference>
<evidence type="ECO:0000256" key="4">
    <source>
        <dbReference type="ARBA" id="ARBA00008435"/>
    </source>
</evidence>
<evidence type="ECO:0000256" key="27">
    <source>
        <dbReference type="ARBA" id="ARBA00080124"/>
    </source>
</evidence>
<comment type="subcellular location">
    <subcellularLocation>
        <location evidence="2">Nucleus</location>
    </subcellularLocation>
</comment>
<dbReference type="GO" id="GO:0006412">
    <property type="term" value="P:translation"/>
    <property type="evidence" value="ECO:0007669"/>
    <property type="project" value="InterPro"/>
</dbReference>
<dbReference type="PROSITE" id="PS51193">
    <property type="entry name" value="HELICASE_ATP_BIND_2"/>
    <property type="match status" value="1"/>
</dbReference>
<evidence type="ECO:0000256" key="10">
    <source>
        <dbReference type="ARBA" id="ARBA00022806"/>
    </source>
</evidence>
<dbReference type="GO" id="GO:0016818">
    <property type="term" value="F:hydrolase activity, acting on acid anhydrides, in phosphorus-containing anhydrides"/>
    <property type="evidence" value="ECO:0007669"/>
    <property type="project" value="InterPro"/>
</dbReference>
<keyword evidence="9" id="KW-0378">Hydrolase</keyword>
<dbReference type="InterPro" id="IPR021131">
    <property type="entry name" value="Ribosomal_uL15/eL18"/>
</dbReference>
<evidence type="ECO:0000259" key="31">
    <source>
        <dbReference type="PROSITE" id="PS51193"/>
    </source>
</evidence>
<evidence type="ECO:0000256" key="15">
    <source>
        <dbReference type="ARBA" id="ARBA00023125"/>
    </source>
</evidence>
<reference evidence="32 33" key="1">
    <citation type="submission" date="2016-05" db="EMBL/GenBank/DDBJ databases">
        <title>Genome sequencing of Trichophyton violaceum CMCC(F)T3l isolated from hair.</title>
        <authorList>
            <person name="Zhan P."/>
            <person name="Tao Y."/>
            <person name="Liu W."/>
        </authorList>
    </citation>
    <scope>NUCLEOTIDE SEQUENCE [LARGE SCALE GENOMIC DNA]</scope>
    <source>
        <strain evidence="33">CMCC(F)T3l</strain>
    </source>
</reference>
<evidence type="ECO:0000313" key="32">
    <source>
        <dbReference type="EMBL" id="OAL71809.1"/>
    </source>
</evidence>
<evidence type="ECO:0000256" key="28">
    <source>
        <dbReference type="RuleBase" id="RU003888"/>
    </source>
</evidence>
<evidence type="ECO:0000256" key="18">
    <source>
        <dbReference type="ARBA" id="ARBA00023274"/>
    </source>
</evidence>
<keyword evidence="15" id="KW-0238">DNA-binding</keyword>
<dbReference type="EMBL" id="LHPN01000005">
    <property type="protein sequence ID" value="OAL71809.1"/>
    <property type="molecule type" value="Genomic_DNA"/>
</dbReference>
<keyword evidence="16" id="KW-0413">Isomerase</keyword>
<evidence type="ECO:0000256" key="17">
    <source>
        <dbReference type="ARBA" id="ARBA00023242"/>
    </source>
</evidence>
<protein>
    <recommendedName>
        <fullName evidence="6">ATP-dependent DNA helicase CHL1</fullName>
        <ecNumber evidence="22">5.6.2.3</ecNumber>
    </recommendedName>
    <alternativeName>
        <fullName evidence="5">ATP-dependent DNA helicase chl1</fullName>
    </alternativeName>
    <alternativeName>
        <fullName evidence="20">Chromosome loss protein 1</fullName>
    </alternativeName>
    <alternativeName>
        <fullName evidence="23 24">DNA 5'-3' helicase CHL1</fullName>
    </alternativeName>
    <alternativeName>
        <fullName evidence="27">L29</fullName>
    </alternativeName>
    <alternativeName>
        <fullName evidence="21">Large ribosomal subunit protein uL15</fullName>
    </alternativeName>
</protein>
<dbReference type="FunFam" id="3.100.10.10:FF:000002">
    <property type="entry name" value="60S ribosomal protein L27a"/>
    <property type="match status" value="1"/>
</dbReference>
<name>A0A178FHL4_TRIVO</name>
<dbReference type="GO" id="GO:0003735">
    <property type="term" value="F:structural constituent of ribosome"/>
    <property type="evidence" value="ECO:0007669"/>
    <property type="project" value="InterPro"/>
</dbReference>
<evidence type="ECO:0000256" key="20">
    <source>
        <dbReference type="ARBA" id="ARBA00029709"/>
    </source>
</evidence>
<dbReference type="InterPro" id="IPR045028">
    <property type="entry name" value="DinG/Rad3-like"/>
</dbReference>
<evidence type="ECO:0000256" key="6">
    <source>
        <dbReference type="ARBA" id="ARBA00017386"/>
    </source>
</evidence>
<dbReference type="InterPro" id="IPR001196">
    <property type="entry name" value="Ribosomal_uL15_CS"/>
</dbReference>
<dbReference type="GO" id="GO:0034085">
    <property type="term" value="P:establishment of sister chromatid cohesion"/>
    <property type="evidence" value="ECO:0007669"/>
    <property type="project" value="TreeGrafter"/>
</dbReference>
<keyword evidence="33" id="KW-1185">Reference proteome</keyword>
<evidence type="ECO:0000256" key="21">
    <source>
        <dbReference type="ARBA" id="ARBA00035200"/>
    </source>
</evidence>
<keyword evidence="17" id="KW-0539">Nucleus</keyword>
<dbReference type="EC" id="5.6.2.3" evidence="22"/>
<proteinExistence type="inferred from homology"/>
<feature type="compositionally biased region" description="Basic and acidic residues" evidence="30">
    <location>
        <begin position="224"/>
        <end position="240"/>
    </location>
</feature>
<dbReference type="GO" id="GO:0005634">
    <property type="term" value="C:nucleus"/>
    <property type="evidence" value="ECO:0007669"/>
    <property type="project" value="UniProtKB-SubCell"/>
</dbReference>
<dbReference type="OrthoDB" id="267079at2759"/>
<dbReference type="GO" id="GO:0051536">
    <property type="term" value="F:iron-sulfur cluster binding"/>
    <property type="evidence" value="ECO:0007669"/>
    <property type="project" value="UniProtKB-KW"/>
</dbReference>
<sequence length="1006" mass="112803">MERDFRHPYTPYDIQAQFMEALYGCIEDGGVGIFESPTGTGKSLSLICGSLAWLRDHKRSAFLEKADDDGDDGEPDWMVQHARRERTQEMLARRKELEERLARVREAEERHRKKLELASRLTKKMRVVNEKVRPETKDEDFELDDYESGDEKAGRPQDDGNPLSSDTLALLEKLKGAAQRIELEEDEESVKIIYCSRTHSQLIQFAQEMRRVIPISSIPPDLDDNLREEKKGNPQDEGEWIKHTPLASRKTLCINPFVRSLSSATAINERCLEIQRPNVAAEHKCPYLPTKDNELKSSQFQDHLLARVNDIEDLPPLGTKMAICPYYASRTAMRASATEVVTLPYPLLLQQSAREALNLSAKNSVIVIDEAHNLVDAIVNIHSVTVSLSQLRTALAQITTYARRFKSRLKGRNRVYIAQLIRLGGCMVSFLDAAGQDDRPDAELTVQDILGGGKGKGGVDMINPHKLGMYLRESKLARKVDGYIEHTATQANGDDGGGKKADGGMPVLFHVQSFLLPLMDPSDEGRLFYEKVGGDVQMKYLLLDPTSRFKELVEDARAVILAGGTMEPMDDYVNHLLSYVPREKIKTFTYGHVIPKDNLMAIPIDRGMDGTEFNFTFDQRRSEKMIISLGRTIARYCSVIPDGVVVFFPSYDYLATVLKVWASSSGILNSLSRLKPIFHEPQSTGTTKDSANANTNTDSLLSQYSASVDAGKGGLLLSVMGGKLSEGINFSDALGRGVIVVGLPFPNTRNVIWQAKLQHVEKKAYELADSSRSEDERRACGKAASRAYCENTYNVTRANPKRHHSQEGKLFASRRKRNERLNFIFSSSTDHNLLSTSAPSTRCLPDSRRRESKEVLSSFGLIDDEFYSRGHVSAGYGRIGKHRKHPGGRGMAGGQHHHRTNLDKYHPGYFGKVGMRYFHKTQNQFWRPVINLDKLWSLVPSETRDAYISNKKPDTAPVLDLLPLGYSKVLGKGRLPEIPMVVRARYFSKEAERKIKEAGGVVELVA</sequence>
<dbReference type="InterPro" id="IPR030878">
    <property type="entry name" value="Ribosomal_uL15"/>
</dbReference>
<dbReference type="SMART" id="SM00491">
    <property type="entry name" value="HELICc2"/>
    <property type="match status" value="1"/>
</dbReference>
<keyword evidence="12 28" id="KW-0689">Ribosomal protein</keyword>
<dbReference type="InterPro" id="IPR006554">
    <property type="entry name" value="Helicase-like_DEXD_c2"/>
</dbReference>
<evidence type="ECO:0000256" key="5">
    <source>
        <dbReference type="ARBA" id="ARBA00016387"/>
    </source>
</evidence>
<dbReference type="GO" id="GO:0046872">
    <property type="term" value="F:metal ion binding"/>
    <property type="evidence" value="ECO:0007669"/>
    <property type="project" value="UniProtKB-KW"/>
</dbReference>
<comment type="function">
    <text evidence="25">ATP-dependent DNA helicase important for chromosome transmission and normal cell cycle progression in G(2)/M. May have a role in changing DNA topology to allow the loading of proteins involved in maintaining sister chromatid cohesion in the vicinity of the centromeres. Has a specific role in chromosome segregation during meiosis II.</text>
</comment>
<dbReference type="InterPro" id="IPR002464">
    <property type="entry name" value="DNA/RNA_helicase_DEAH_CS"/>
</dbReference>
<evidence type="ECO:0000256" key="7">
    <source>
        <dbReference type="ARBA" id="ARBA00022723"/>
    </source>
</evidence>
<comment type="caution">
    <text evidence="32">The sequence shown here is derived from an EMBL/GenBank/DDBJ whole genome shotgun (WGS) entry which is preliminary data.</text>
</comment>
<dbReference type="GO" id="GO:0006139">
    <property type="term" value="P:nucleobase-containing compound metabolic process"/>
    <property type="evidence" value="ECO:0007669"/>
    <property type="project" value="InterPro"/>
</dbReference>
<keyword evidence="8" id="KW-0547">Nucleotide-binding</keyword>
<evidence type="ECO:0000256" key="26">
    <source>
        <dbReference type="ARBA" id="ARBA00048954"/>
    </source>
</evidence>
<feature type="compositionally biased region" description="Acidic residues" evidence="30">
    <location>
        <begin position="137"/>
        <end position="148"/>
    </location>
</feature>
<evidence type="ECO:0000256" key="23">
    <source>
        <dbReference type="ARBA" id="ARBA00044998"/>
    </source>
</evidence>
<dbReference type="GO" id="GO:0015934">
    <property type="term" value="C:large ribosomal subunit"/>
    <property type="evidence" value="ECO:0007669"/>
    <property type="project" value="InterPro"/>
</dbReference>
<dbReference type="PROSITE" id="PS00475">
    <property type="entry name" value="RIBOSOMAL_L15"/>
    <property type="match status" value="1"/>
</dbReference>
<evidence type="ECO:0000256" key="22">
    <source>
        <dbReference type="ARBA" id="ARBA00044969"/>
    </source>
</evidence>
<keyword evidence="13" id="KW-0408">Iron</keyword>
<dbReference type="HAMAP" id="MF_01341">
    <property type="entry name" value="Ribosomal_uL15"/>
    <property type="match status" value="1"/>
</dbReference>
<keyword evidence="14" id="KW-0411">Iron-sulfur</keyword>
<keyword evidence="11" id="KW-0067">ATP-binding</keyword>
<evidence type="ECO:0000256" key="1">
    <source>
        <dbReference type="ARBA" id="ARBA00001966"/>
    </source>
</evidence>
<comment type="similarity">
    <text evidence="3 28">Belongs to the universal ribosomal protein uL15 family.</text>
</comment>
<dbReference type="SUPFAM" id="SSF52540">
    <property type="entry name" value="P-loop containing nucleoside triphosphate hydrolases"/>
    <property type="match status" value="1"/>
</dbReference>
<accession>A0A178FHL4</accession>
<evidence type="ECO:0000256" key="8">
    <source>
        <dbReference type="ARBA" id="ARBA00022741"/>
    </source>
</evidence>
<dbReference type="SMART" id="SM00488">
    <property type="entry name" value="DEXDc2"/>
    <property type="match status" value="1"/>
</dbReference>
<dbReference type="AlphaFoldDB" id="A0A178FHL4"/>
<evidence type="ECO:0000313" key="33">
    <source>
        <dbReference type="Proteomes" id="UP000243519"/>
    </source>
</evidence>
<evidence type="ECO:0000256" key="11">
    <source>
        <dbReference type="ARBA" id="ARBA00022840"/>
    </source>
</evidence>
<keyword evidence="7" id="KW-0479">Metal-binding</keyword>
<evidence type="ECO:0000256" key="24">
    <source>
        <dbReference type="ARBA" id="ARBA00045008"/>
    </source>
</evidence>
<dbReference type="Gene3D" id="3.40.50.300">
    <property type="entry name" value="P-loop containing nucleotide triphosphate hydrolases"/>
    <property type="match status" value="3"/>
</dbReference>
<evidence type="ECO:0000256" key="25">
    <source>
        <dbReference type="ARBA" id="ARBA00045702"/>
    </source>
</evidence>
<evidence type="ECO:0000256" key="14">
    <source>
        <dbReference type="ARBA" id="ARBA00023014"/>
    </source>
</evidence>
<dbReference type="GO" id="GO:0003677">
    <property type="term" value="F:DNA binding"/>
    <property type="evidence" value="ECO:0007669"/>
    <property type="project" value="UniProtKB-KW"/>
</dbReference>
<evidence type="ECO:0000256" key="12">
    <source>
        <dbReference type="ARBA" id="ARBA00022980"/>
    </source>
</evidence>
<dbReference type="PROSITE" id="PS00690">
    <property type="entry name" value="DEAH_ATP_HELICASE"/>
    <property type="match status" value="1"/>
</dbReference>
<keyword evidence="18 28" id="KW-0687">Ribonucleoprotein</keyword>
<dbReference type="Pfam" id="PF13307">
    <property type="entry name" value="Helicase_C_2"/>
    <property type="match status" value="1"/>
</dbReference>
<dbReference type="Proteomes" id="UP000243519">
    <property type="component" value="Unassembled WGS sequence"/>
</dbReference>
<dbReference type="Pfam" id="PF06733">
    <property type="entry name" value="DEAD_2"/>
    <property type="match status" value="1"/>
</dbReference>
<keyword evidence="10" id="KW-0347">Helicase</keyword>
<dbReference type="InterPro" id="IPR027417">
    <property type="entry name" value="P-loop_NTPase"/>
</dbReference>
<evidence type="ECO:0000256" key="9">
    <source>
        <dbReference type="ARBA" id="ARBA00022801"/>
    </source>
</evidence>
<dbReference type="Gene3D" id="3.100.10.10">
    <property type="match status" value="1"/>
</dbReference>
<gene>
    <name evidence="32" type="ORF">A7D00_3840</name>
</gene>
<comment type="catalytic activity">
    <reaction evidence="26">
        <text>ATP + H2O = ADP + phosphate + H(+)</text>
        <dbReference type="Rhea" id="RHEA:13065"/>
        <dbReference type="ChEBI" id="CHEBI:15377"/>
        <dbReference type="ChEBI" id="CHEBI:15378"/>
        <dbReference type="ChEBI" id="CHEBI:30616"/>
        <dbReference type="ChEBI" id="CHEBI:43474"/>
        <dbReference type="ChEBI" id="CHEBI:456216"/>
        <dbReference type="EC" id="5.6.2.3"/>
    </reaction>
</comment>
<dbReference type="InterPro" id="IPR010614">
    <property type="entry name" value="RAD3-like_helicase_DEAD"/>
</dbReference>
<dbReference type="GO" id="GO:0043139">
    <property type="term" value="F:5'-3' DNA helicase activity"/>
    <property type="evidence" value="ECO:0007669"/>
    <property type="project" value="UniProtKB-EC"/>
</dbReference>
<dbReference type="InterPro" id="IPR036227">
    <property type="entry name" value="Ribosomal_uL15/eL18_sf"/>
</dbReference>